<feature type="domain" description="Rv2993c-like N-terminal" evidence="3">
    <location>
        <begin position="1"/>
        <end position="53"/>
    </location>
</feature>
<accession>A0A077M956</accession>
<keyword evidence="1" id="KW-0479">Metal-binding</keyword>
<evidence type="ECO:0008006" key="6">
    <source>
        <dbReference type="Google" id="ProtNLM"/>
    </source>
</evidence>
<dbReference type="Gene3D" id="3.90.850.10">
    <property type="entry name" value="Fumarylacetoacetase-like, C-terminal domain"/>
    <property type="match status" value="1"/>
</dbReference>
<dbReference type="RefSeq" id="WP_048544233.1">
    <property type="nucleotide sequence ID" value="NZ_HF571038.1"/>
</dbReference>
<dbReference type="EMBL" id="CAJC01000002">
    <property type="protein sequence ID" value="CCI51337.1"/>
    <property type="molecule type" value="Genomic_DNA"/>
</dbReference>
<organism evidence="4 5">
    <name type="scientific">Nostocoides jenkinsii Ben 74</name>
    <dbReference type="NCBI Taxonomy" id="1193518"/>
    <lineage>
        <taxon>Bacteria</taxon>
        <taxon>Bacillati</taxon>
        <taxon>Actinomycetota</taxon>
        <taxon>Actinomycetes</taxon>
        <taxon>Micrococcales</taxon>
        <taxon>Intrasporangiaceae</taxon>
        <taxon>Nostocoides</taxon>
    </lineage>
</organism>
<dbReference type="PANTHER" id="PTHR11820">
    <property type="entry name" value="ACYLPYRUVASE"/>
    <property type="match status" value="1"/>
</dbReference>
<dbReference type="GO" id="GO:0019752">
    <property type="term" value="P:carboxylic acid metabolic process"/>
    <property type="evidence" value="ECO:0007669"/>
    <property type="project" value="UniProtKB-ARBA"/>
</dbReference>
<protein>
    <recommendedName>
        <fullName evidence="6">2-hydroxyhepta-2,4-diene-1,7-dioate isomerase</fullName>
    </recommendedName>
</protein>
<dbReference type="OrthoDB" id="9805307at2"/>
<dbReference type="Pfam" id="PF10370">
    <property type="entry name" value="Rv2993c-like_N"/>
    <property type="match status" value="1"/>
</dbReference>
<dbReference type="GO" id="GO:0046872">
    <property type="term" value="F:metal ion binding"/>
    <property type="evidence" value="ECO:0007669"/>
    <property type="project" value="UniProtKB-KW"/>
</dbReference>
<dbReference type="GO" id="GO:0016853">
    <property type="term" value="F:isomerase activity"/>
    <property type="evidence" value="ECO:0007669"/>
    <property type="project" value="UniProtKB-ARBA"/>
</dbReference>
<dbReference type="Proteomes" id="UP000035720">
    <property type="component" value="Unassembled WGS sequence"/>
</dbReference>
<evidence type="ECO:0000259" key="3">
    <source>
        <dbReference type="Pfam" id="PF10370"/>
    </source>
</evidence>
<proteinExistence type="predicted"/>
<reference evidence="4 5" key="1">
    <citation type="journal article" date="2013" name="ISME J.">
        <title>A metabolic model for members of the genus Tetrasphaera involved in enhanced biological phosphorus removal.</title>
        <authorList>
            <person name="Kristiansen R."/>
            <person name="Nguyen H.T.T."/>
            <person name="Saunders A.M."/>
            <person name="Nielsen J.L."/>
            <person name="Wimmer R."/>
            <person name="Le V.Q."/>
            <person name="McIlroy S.J."/>
            <person name="Petrovski S."/>
            <person name="Seviour R.J."/>
            <person name="Calteau A."/>
            <person name="Nielsen K.L."/>
            <person name="Nielsen P.H."/>
        </authorList>
    </citation>
    <scope>NUCLEOTIDE SEQUENCE [LARGE SCALE GENOMIC DNA]</scope>
    <source>
        <strain evidence="4 5">Ben 74</strain>
    </source>
</reference>
<dbReference type="FunFam" id="3.90.850.10:FF:000002">
    <property type="entry name" value="2-hydroxyhepta-2,4-diene-1,7-dioate isomerase"/>
    <property type="match status" value="1"/>
</dbReference>
<gene>
    <name evidence="4" type="ORF">BN13_100006</name>
</gene>
<dbReference type="AlphaFoldDB" id="A0A077M956"/>
<evidence type="ECO:0000313" key="4">
    <source>
        <dbReference type="EMBL" id="CCI51337.1"/>
    </source>
</evidence>
<dbReference type="PANTHER" id="PTHR11820:SF7">
    <property type="entry name" value="ACYLPYRUVASE FAHD1, MITOCHONDRIAL"/>
    <property type="match status" value="1"/>
</dbReference>
<dbReference type="Pfam" id="PF01557">
    <property type="entry name" value="FAA_hydrolase"/>
    <property type="match status" value="1"/>
</dbReference>
<evidence type="ECO:0000256" key="1">
    <source>
        <dbReference type="ARBA" id="ARBA00022723"/>
    </source>
</evidence>
<dbReference type="Gene3D" id="2.30.30.370">
    <property type="entry name" value="FAH"/>
    <property type="match status" value="1"/>
</dbReference>
<sequence>MRIVRFSAGEDPAYGVLEDNGRVVAEIVGDPIYQGVQFTGRRLPIDDVRLLAPVIPRSKVIGIGRNYADHAKEMGNDVPTSPLAFLIPNTSVIGPDDPVVIPSFTNEVHYEGELAVVIGRIGKDVPKARWREVVFGYTCANDVSARDLQRDDGQWARAKGMDTFTPLGPAIETDLDPAGLRLVTRRDGELVQDATTADLIFDVPTLIEYLSAAFTLLPGDVILTGTPAGVGPVDHGSRVEVEIEGIGTLANPFVRR</sequence>
<keyword evidence="5" id="KW-1185">Reference proteome</keyword>
<dbReference type="SUPFAM" id="SSF56529">
    <property type="entry name" value="FAH"/>
    <property type="match status" value="1"/>
</dbReference>
<name>A0A077M956_9MICO</name>
<dbReference type="STRING" id="1193518.BN13_100006"/>
<feature type="domain" description="Fumarylacetoacetase-like C-terminal" evidence="2">
    <location>
        <begin position="59"/>
        <end position="253"/>
    </location>
</feature>
<evidence type="ECO:0000259" key="2">
    <source>
        <dbReference type="Pfam" id="PF01557"/>
    </source>
</evidence>
<evidence type="ECO:0000313" key="5">
    <source>
        <dbReference type="Proteomes" id="UP000035720"/>
    </source>
</evidence>
<dbReference type="GO" id="GO:0018773">
    <property type="term" value="F:acetylpyruvate hydrolase activity"/>
    <property type="evidence" value="ECO:0007669"/>
    <property type="project" value="TreeGrafter"/>
</dbReference>
<comment type="caution">
    <text evidence="4">The sequence shown here is derived from an EMBL/GenBank/DDBJ whole genome shotgun (WGS) entry which is preliminary data.</text>
</comment>
<dbReference type="InterPro" id="IPR011234">
    <property type="entry name" value="Fumarylacetoacetase-like_C"/>
</dbReference>
<dbReference type="InterPro" id="IPR036663">
    <property type="entry name" value="Fumarylacetoacetase_C_sf"/>
</dbReference>
<dbReference type="InterPro" id="IPR018833">
    <property type="entry name" value="Rv2993c-like_N"/>
</dbReference>